<evidence type="ECO:0008006" key="5">
    <source>
        <dbReference type="Google" id="ProtNLM"/>
    </source>
</evidence>
<evidence type="ECO:0000313" key="4">
    <source>
        <dbReference type="Proteomes" id="UP000215145"/>
    </source>
</evidence>
<sequence length="183" mass="19253">MKKFVCGVLVGTMLTAGGTALASSTGLIGKKVQGVYIIEKDGKKLAEAAIIDGAAYAPVRAVAEASGADLSVEGKTISMGSEKEVTTQPEKSVSDNPYAGQSQKMLENSLGIQQNSVDSLAGRIAYIERGLPALERSAEGGNEQSKKTLESENAELADIKTRLEKVQAEIRLIEEALNALNNQ</sequence>
<evidence type="ECO:0000256" key="2">
    <source>
        <dbReference type="SAM" id="SignalP"/>
    </source>
</evidence>
<feature type="coiled-coil region" evidence="1">
    <location>
        <begin position="142"/>
        <end position="183"/>
    </location>
</feature>
<protein>
    <recommendedName>
        <fullName evidence="5">Copper amine oxidase</fullName>
    </recommendedName>
</protein>
<dbReference type="RefSeq" id="WP_089522509.1">
    <property type="nucleotide sequence ID" value="NZ_NMUQ01000001.1"/>
</dbReference>
<dbReference type="AlphaFoldDB" id="A0A229P0B4"/>
<comment type="caution">
    <text evidence="3">The sequence shown here is derived from an EMBL/GenBank/DDBJ whole genome shotgun (WGS) entry which is preliminary data.</text>
</comment>
<dbReference type="Proteomes" id="UP000215145">
    <property type="component" value="Unassembled WGS sequence"/>
</dbReference>
<keyword evidence="2" id="KW-0732">Signal</keyword>
<accession>A0A229P0B4</accession>
<evidence type="ECO:0000256" key="1">
    <source>
        <dbReference type="SAM" id="Coils"/>
    </source>
</evidence>
<proteinExistence type="predicted"/>
<feature type="signal peptide" evidence="2">
    <location>
        <begin position="1"/>
        <end position="22"/>
    </location>
</feature>
<reference evidence="3 4" key="1">
    <citation type="submission" date="2017-07" db="EMBL/GenBank/DDBJ databases">
        <title>Paenibacillus herberti R33 genome sequencing and assembly.</title>
        <authorList>
            <person name="Su W."/>
        </authorList>
    </citation>
    <scope>NUCLEOTIDE SEQUENCE [LARGE SCALE GENOMIC DNA]</scope>
    <source>
        <strain evidence="3 4">R33</strain>
    </source>
</reference>
<dbReference type="EMBL" id="NMUQ01000001">
    <property type="protein sequence ID" value="OXM15451.1"/>
    <property type="molecule type" value="Genomic_DNA"/>
</dbReference>
<gene>
    <name evidence="3" type="ORF">CGZ75_01540</name>
</gene>
<dbReference type="OrthoDB" id="2663175at2"/>
<keyword evidence="1" id="KW-0175">Coiled coil</keyword>
<keyword evidence="4" id="KW-1185">Reference proteome</keyword>
<evidence type="ECO:0000313" key="3">
    <source>
        <dbReference type="EMBL" id="OXM15451.1"/>
    </source>
</evidence>
<feature type="chain" id="PRO_5013371022" description="Copper amine oxidase" evidence="2">
    <location>
        <begin position="23"/>
        <end position="183"/>
    </location>
</feature>
<organism evidence="3 4">
    <name type="scientific">Paenibacillus herberti</name>
    <dbReference type="NCBI Taxonomy" id="1619309"/>
    <lineage>
        <taxon>Bacteria</taxon>
        <taxon>Bacillati</taxon>
        <taxon>Bacillota</taxon>
        <taxon>Bacilli</taxon>
        <taxon>Bacillales</taxon>
        <taxon>Paenibacillaceae</taxon>
        <taxon>Paenibacillus</taxon>
    </lineage>
</organism>
<name>A0A229P0B4_9BACL</name>